<dbReference type="SMART" id="SM00245">
    <property type="entry name" value="TSPc"/>
    <property type="match status" value="1"/>
</dbReference>
<feature type="signal peptide" evidence="6">
    <location>
        <begin position="1"/>
        <end position="26"/>
    </location>
</feature>
<dbReference type="SMART" id="SM00228">
    <property type="entry name" value="PDZ"/>
    <property type="match status" value="1"/>
</dbReference>
<dbReference type="InterPro" id="IPR001478">
    <property type="entry name" value="PDZ"/>
</dbReference>
<dbReference type="GO" id="GO:0004175">
    <property type="term" value="F:endopeptidase activity"/>
    <property type="evidence" value="ECO:0007669"/>
    <property type="project" value="TreeGrafter"/>
</dbReference>
<evidence type="ECO:0000256" key="3">
    <source>
        <dbReference type="ARBA" id="ARBA00022801"/>
    </source>
</evidence>
<evidence type="ECO:0000256" key="6">
    <source>
        <dbReference type="SAM" id="SignalP"/>
    </source>
</evidence>
<dbReference type="Pfam" id="PF03572">
    <property type="entry name" value="Peptidase_S41"/>
    <property type="match status" value="1"/>
</dbReference>
<evidence type="ECO:0000256" key="1">
    <source>
        <dbReference type="ARBA" id="ARBA00009179"/>
    </source>
</evidence>
<dbReference type="Gene3D" id="3.30.750.44">
    <property type="match status" value="1"/>
</dbReference>
<evidence type="ECO:0000259" key="7">
    <source>
        <dbReference type="PROSITE" id="PS50106"/>
    </source>
</evidence>
<dbReference type="CDD" id="cd07560">
    <property type="entry name" value="Peptidase_S41_CPP"/>
    <property type="match status" value="1"/>
</dbReference>
<dbReference type="PROSITE" id="PS50106">
    <property type="entry name" value="PDZ"/>
    <property type="match status" value="1"/>
</dbReference>
<reference evidence="8 9" key="1">
    <citation type="journal article" date="2014" name="Genome Announc.">
        <title>Draft Genome Sequences of Marine Flavobacterium Algibacter lectus Strains SS8 and NR4.</title>
        <authorList>
            <person name="Takatani N."/>
            <person name="Nakanishi M."/>
            <person name="Meirelles P."/>
            <person name="Mino S."/>
            <person name="Suda W."/>
            <person name="Oshima K."/>
            <person name="Hattori M."/>
            <person name="Ohkuma M."/>
            <person name="Hosokawa M."/>
            <person name="Miyashita K."/>
            <person name="Thompson F.L."/>
            <person name="Niwa A."/>
            <person name="Sawabe T."/>
            <person name="Sawabe T."/>
        </authorList>
    </citation>
    <scope>NUCLEOTIDE SEQUENCE [LARGE SCALE GENOMIC DNA]</scope>
    <source>
        <strain evidence="9">JCM19274</strain>
    </source>
</reference>
<dbReference type="GO" id="GO:0030288">
    <property type="term" value="C:outer membrane-bounded periplasmic space"/>
    <property type="evidence" value="ECO:0007669"/>
    <property type="project" value="TreeGrafter"/>
</dbReference>
<evidence type="ECO:0000256" key="5">
    <source>
        <dbReference type="RuleBase" id="RU004404"/>
    </source>
</evidence>
<keyword evidence="2 5" id="KW-0645">Protease</keyword>
<dbReference type="Proteomes" id="UP000029643">
    <property type="component" value="Unassembled WGS sequence"/>
</dbReference>
<dbReference type="SUPFAM" id="SSF50156">
    <property type="entry name" value="PDZ domain-like"/>
    <property type="match status" value="1"/>
</dbReference>
<dbReference type="InterPro" id="IPR029045">
    <property type="entry name" value="ClpP/crotonase-like_dom_sf"/>
</dbReference>
<dbReference type="InterPro" id="IPR004447">
    <property type="entry name" value="Peptidase_S41A"/>
</dbReference>
<dbReference type="Pfam" id="PF13180">
    <property type="entry name" value="PDZ_2"/>
    <property type="match status" value="1"/>
</dbReference>
<dbReference type="SUPFAM" id="SSF52096">
    <property type="entry name" value="ClpP/crotonase"/>
    <property type="match status" value="1"/>
</dbReference>
<dbReference type="AlphaFoldDB" id="A0A090WQW7"/>
<feature type="domain" description="PDZ" evidence="7">
    <location>
        <begin position="82"/>
        <end position="154"/>
    </location>
</feature>
<dbReference type="CDD" id="cd06782">
    <property type="entry name" value="cpPDZ_CPP-like"/>
    <property type="match status" value="1"/>
</dbReference>
<dbReference type="PANTHER" id="PTHR32060">
    <property type="entry name" value="TAIL-SPECIFIC PROTEASE"/>
    <property type="match status" value="1"/>
</dbReference>
<comment type="caution">
    <text evidence="8">The sequence shown here is derived from an EMBL/GenBank/DDBJ whole genome shotgun (WGS) entry which is preliminary data.</text>
</comment>
<dbReference type="InterPro" id="IPR036034">
    <property type="entry name" value="PDZ_sf"/>
</dbReference>
<comment type="similarity">
    <text evidence="1 5">Belongs to the peptidase S41A family.</text>
</comment>
<dbReference type="RefSeq" id="WP_042496268.1">
    <property type="nucleotide sequence ID" value="NZ_BBNU01000003.1"/>
</dbReference>
<keyword evidence="3 5" id="KW-0378">Hydrolase</keyword>
<dbReference type="GO" id="GO:0008236">
    <property type="term" value="F:serine-type peptidase activity"/>
    <property type="evidence" value="ECO:0007669"/>
    <property type="project" value="UniProtKB-KW"/>
</dbReference>
<dbReference type="NCBIfam" id="TIGR00225">
    <property type="entry name" value="prc"/>
    <property type="match status" value="1"/>
</dbReference>
<gene>
    <name evidence="8" type="ORF">JCM19274_1077</name>
</gene>
<evidence type="ECO:0000256" key="4">
    <source>
        <dbReference type="ARBA" id="ARBA00022825"/>
    </source>
</evidence>
<dbReference type="PANTHER" id="PTHR32060:SF30">
    <property type="entry name" value="CARBOXY-TERMINAL PROCESSING PROTEASE CTPA"/>
    <property type="match status" value="1"/>
</dbReference>
<dbReference type="GO" id="GO:0007165">
    <property type="term" value="P:signal transduction"/>
    <property type="evidence" value="ECO:0007669"/>
    <property type="project" value="TreeGrafter"/>
</dbReference>
<evidence type="ECO:0000313" key="9">
    <source>
        <dbReference type="Proteomes" id="UP000029643"/>
    </source>
</evidence>
<feature type="chain" id="PRO_5001868474" evidence="6">
    <location>
        <begin position="27"/>
        <end position="545"/>
    </location>
</feature>
<sequence>MKQFFKKKIIIPVLACSLFFTTTAFKNDFFEIAKQLEIFTTLFKELNMNYVDETNPGDLMDIAIKSMLASLDPYTNFMNEQDVEAARINNTGDYTGIGARIKTFKDKLVVVEPYKDYPADKAGLKAGDEIIKVGNVLIETYKDYAGDLLKGAPNSEVEVTYNRQGKTQTATIKRAEVEIKAVPYFSMINEKTGYIVLSKFNKKAHKETNYALRDLKAQGAEKIILDLRGNPGGLLNEAIKIVNLFVPKGQLVVTTKSKVKQYNKTYYTQSEPIDTEIPLVVLINGRSASASEIVSGALQDLDRAVVVGSRSFGKGLVQRPKLLTYGTQVKITISRYYTPSGRCIQALDYWHRDEKGEAVRVKQEQYNAFKTKNGRQVFDGGGVYPDVLVGGQNKKSPVATAIVNNDLIFNYATNYYYSHKIDDINTFELSDTDFTDFKKYLKTNNFSFETETEKALSKAFETATNEELNDNIEKDYNTLMANLKQSKSDVIDENKAFLMESLTEDIVKQYAYREGLFDYYKTHDARIKKATEILSNPSKYSEYLK</sequence>
<dbReference type="GO" id="GO:0006508">
    <property type="term" value="P:proteolysis"/>
    <property type="evidence" value="ECO:0007669"/>
    <property type="project" value="UniProtKB-KW"/>
</dbReference>
<evidence type="ECO:0000313" key="8">
    <source>
        <dbReference type="EMBL" id="GAL78613.1"/>
    </source>
</evidence>
<keyword evidence="4 5" id="KW-0720">Serine protease</keyword>
<protein>
    <submittedName>
        <fullName evidence="8">Carboxy-terminal processing protease</fullName>
    </submittedName>
</protein>
<dbReference type="Gene3D" id="2.30.42.10">
    <property type="match status" value="1"/>
</dbReference>
<dbReference type="InterPro" id="IPR005151">
    <property type="entry name" value="Tail-specific_protease"/>
</dbReference>
<dbReference type="EMBL" id="BBNU01000003">
    <property type="protein sequence ID" value="GAL78613.1"/>
    <property type="molecule type" value="Genomic_DNA"/>
</dbReference>
<evidence type="ECO:0000256" key="2">
    <source>
        <dbReference type="ARBA" id="ARBA00022670"/>
    </source>
</evidence>
<proteinExistence type="inferred from homology"/>
<dbReference type="Gene3D" id="3.90.226.10">
    <property type="entry name" value="2-enoyl-CoA Hydratase, Chain A, domain 1"/>
    <property type="match status" value="1"/>
</dbReference>
<dbReference type="STRING" id="221126.SAMN04489722_103107"/>
<accession>A0A090WQW7</accession>
<keyword evidence="6" id="KW-0732">Signal</keyword>
<name>A0A090WQW7_9FLAO</name>
<organism evidence="8 9">
    <name type="scientific">Algibacter lectus</name>
    <dbReference type="NCBI Taxonomy" id="221126"/>
    <lineage>
        <taxon>Bacteria</taxon>
        <taxon>Pseudomonadati</taxon>
        <taxon>Bacteroidota</taxon>
        <taxon>Flavobacteriia</taxon>
        <taxon>Flavobacteriales</taxon>
        <taxon>Flavobacteriaceae</taxon>
        <taxon>Algibacter</taxon>
    </lineage>
</organism>